<dbReference type="InterPro" id="IPR012910">
    <property type="entry name" value="Plug_dom"/>
</dbReference>
<dbReference type="RefSeq" id="WP_102115278.1">
    <property type="nucleotide sequence ID" value="NZ_BMGN01000009.1"/>
</dbReference>
<evidence type="ECO:0000256" key="4">
    <source>
        <dbReference type="ARBA" id="ARBA00022496"/>
    </source>
</evidence>
<dbReference type="Proteomes" id="UP000234752">
    <property type="component" value="Plasmid unnamed2"/>
</dbReference>
<comment type="subcellular location">
    <subcellularLocation>
        <location evidence="1 10">Cell outer membrane</location>
        <topology evidence="1 10">Multi-pass membrane protein</topology>
    </subcellularLocation>
</comment>
<evidence type="ECO:0000256" key="6">
    <source>
        <dbReference type="ARBA" id="ARBA00023004"/>
    </source>
</evidence>
<dbReference type="InterPro" id="IPR036942">
    <property type="entry name" value="Beta-barrel_TonB_sf"/>
</dbReference>
<keyword evidence="3 10" id="KW-1134">Transmembrane beta strand</keyword>
<keyword evidence="13" id="KW-1185">Reference proteome</keyword>
<dbReference type="AlphaFoldDB" id="A0A2K9NN53"/>
<evidence type="ECO:0000256" key="1">
    <source>
        <dbReference type="ARBA" id="ARBA00004571"/>
    </source>
</evidence>
<evidence type="ECO:0000256" key="5">
    <source>
        <dbReference type="ARBA" id="ARBA00022692"/>
    </source>
</evidence>
<dbReference type="InterPro" id="IPR011662">
    <property type="entry name" value="Secretin/TonB_short_N"/>
</dbReference>
<dbReference type="PANTHER" id="PTHR40980">
    <property type="entry name" value="PLUG DOMAIN-CONTAINING PROTEIN"/>
    <property type="match status" value="1"/>
</dbReference>
<dbReference type="Pfam" id="PF07660">
    <property type="entry name" value="STN"/>
    <property type="match status" value="1"/>
</dbReference>
<evidence type="ECO:0000313" key="12">
    <source>
        <dbReference type="EMBL" id="AUN33775.1"/>
    </source>
</evidence>
<keyword evidence="12" id="KW-0614">Plasmid</keyword>
<evidence type="ECO:0000313" key="13">
    <source>
        <dbReference type="Proteomes" id="UP000234752"/>
    </source>
</evidence>
<dbReference type="GO" id="GO:0006826">
    <property type="term" value="P:iron ion transport"/>
    <property type="evidence" value="ECO:0007669"/>
    <property type="project" value="UniProtKB-KW"/>
</dbReference>
<keyword evidence="5 10" id="KW-0812">Transmembrane</keyword>
<geneLocation type="plasmid" evidence="12 13">
    <name>unnamed2</name>
</geneLocation>
<dbReference type="PROSITE" id="PS52016">
    <property type="entry name" value="TONB_DEPENDENT_REC_3"/>
    <property type="match status" value="1"/>
</dbReference>
<evidence type="ECO:0000256" key="10">
    <source>
        <dbReference type="PROSITE-ProRule" id="PRU01360"/>
    </source>
</evidence>
<sequence>MRMRSLALGVSALAILSFVPGHALAQAQPVAASPAAFTLAPRDLGDALVALGRHYGRNILFTPAQVAGKRSAPVTSAAGFDAALKALLAGTGLSAEVGADGSVTLATRTAAATPVPGARPAPTRSPAAVASAAPEQVAPQKVEEIIVTGQIFYRNRTADPNPVLSYDLEYFQRFEPVSVGEMMKRVPGVTFAADVLEYDAVQMRGLPPGYTQVLINGRRPPGGEADRSFFVDRIPAELVERVEIVRAPRADQPSEGVAGTLNVVTKESEAFEGGFAKAGALINEDGKVRPSFAVAYADSIEDMSYWAAINFQGRRNPKKKVTDFYDGSFSEYTGRELQDDTRDGVDISANGELVTRLGEGSLRLTGLVVDTNRDEDETSVTFEGDSPAELEQDEVEVQRERIGQQTYALSAAFTHPLSIGELGLDAGWSGYREDSKTEVDEGDAVDEAELVERETLDTTDDELSGTVYYKFTQGMVATKAGIDLLHKKRDTANRTFELDDGAWEEETAPGAVFTIKEQRYDPYVRFSLNLTDRLTLDAGARYEISRRDVSSEDGKADYDSEAFNPSAHLRFQATEADRFLFSVARTVRRPDYDLISPYRQEEEPADEDELIGNPLLANERAWGIDVGYERQLGRRGIIGANFFYRDITNLIELFNTGEDAEAGGNVYEARNAGKGQSWGMEIDFSTPLDFAGLPDTGLFANYTWLDSEMRDPTLGTKRRFNNQPRHIYNLGFIQTIQSLDASLGASLSGRSKAKEVSLDEEVDLSYGKDLEAFVEKRFADRFVLRLSASNLLNRKKKEGFVTFDGDSVADIIDAHRAGEVEESERESEQSGRLFQVTLRATF</sequence>
<dbReference type="GO" id="GO:0009279">
    <property type="term" value="C:cell outer membrane"/>
    <property type="evidence" value="ECO:0007669"/>
    <property type="project" value="UniProtKB-SubCell"/>
</dbReference>
<comment type="similarity">
    <text evidence="10 11">Belongs to the TonB-dependent receptor family.</text>
</comment>
<evidence type="ECO:0000256" key="7">
    <source>
        <dbReference type="ARBA" id="ARBA00023077"/>
    </source>
</evidence>
<keyword evidence="6" id="KW-0408">Iron</keyword>
<accession>A0A2K9NN53</accession>
<keyword evidence="2 10" id="KW-0813">Transport</keyword>
<reference evidence="12 13" key="1">
    <citation type="submission" date="2017-12" db="EMBL/GenBank/DDBJ databases">
        <title>Genomes of bacteria within cyanobacterial aggregates.</title>
        <authorList>
            <person name="Cai H."/>
        </authorList>
    </citation>
    <scope>NUCLEOTIDE SEQUENCE [LARGE SCALE GENOMIC DNA]</scope>
    <source>
        <strain evidence="12 13">TH16</strain>
        <plasmid evidence="12 13">unnamed2</plasmid>
    </source>
</reference>
<dbReference type="Pfam" id="PF00593">
    <property type="entry name" value="TonB_dep_Rec_b-barrel"/>
    <property type="match status" value="1"/>
</dbReference>
<dbReference type="EMBL" id="CP025614">
    <property type="protein sequence ID" value="AUN33775.1"/>
    <property type="molecule type" value="Genomic_DNA"/>
</dbReference>
<keyword evidence="8 10" id="KW-0472">Membrane</keyword>
<keyword evidence="7 11" id="KW-0798">TonB box</keyword>
<dbReference type="InterPro" id="IPR039426">
    <property type="entry name" value="TonB-dep_rcpt-like"/>
</dbReference>
<keyword evidence="4" id="KW-0406">Ion transport</keyword>
<dbReference type="Gene3D" id="3.55.50.30">
    <property type="match status" value="1"/>
</dbReference>
<organism evidence="12 13">
    <name type="scientific">Niveispirillum cyanobacteriorum</name>
    <dbReference type="NCBI Taxonomy" id="1612173"/>
    <lineage>
        <taxon>Bacteria</taxon>
        <taxon>Pseudomonadati</taxon>
        <taxon>Pseudomonadota</taxon>
        <taxon>Alphaproteobacteria</taxon>
        <taxon>Rhodospirillales</taxon>
        <taxon>Azospirillaceae</taxon>
        <taxon>Niveispirillum</taxon>
    </lineage>
</organism>
<dbReference type="OrthoDB" id="5476657at2"/>
<dbReference type="Pfam" id="PF07715">
    <property type="entry name" value="Plug"/>
    <property type="match status" value="1"/>
</dbReference>
<evidence type="ECO:0000256" key="8">
    <source>
        <dbReference type="ARBA" id="ARBA00023136"/>
    </source>
</evidence>
<keyword evidence="9 10" id="KW-0998">Cell outer membrane</keyword>
<dbReference type="InterPro" id="IPR037066">
    <property type="entry name" value="Plug_dom_sf"/>
</dbReference>
<evidence type="ECO:0000256" key="3">
    <source>
        <dbReference type="ARBA" id="ARBA00022452"/>
    </source>
</evidence>
<protein>
    <submittedName>
        <fullName evidence="12">TonB-dependent receptor</fullName>
    </submittedName>
</protein>
<keyword evidence="12" id="KW-0675">Receptor</keyword>
<dbReference type="Gene3D" id="2.40.170.20">
    <property type="entry name" value="TonB-dependent receptor, beta-barrel domain"/>
    <property type="match status" value="1"/>
</dbReference>
<gene>
    <name evidence="12" type="ORF">C0V82_25525</name>
</gene>
<keyword evidence="4" id="KW-0410">Iron transport</keyword>
<evidence type="ECO:0000256" key="11">
    <source>
        <dbReference type="RuleBase" id="RU003357"/>
    </source>
</evidence>
<dbReference type="SUPFAM" id="SSF56935">
    <property type="entry name" value="Porins"/>
    <property type="match status" value="1"/>
</dbReference>
<dbReference type="SMART" id="SM00965">
    <property type="entry name" value="STN"/>
    <property type="match status" value="1"/>
</dbReference>
<dbReference type="Gene3D" id="2.170.130.10">
    <property type="entry name" value="TonB-dependent receptor, plug domain"/>
    <property type="match status" value="1"/>
</dbReference>
<dbReference type="PANTHER" id="PTHR40980:SF4">
    <property type="entry name" value="TONB-DEPENDENT RECEPTOR-LIKE BETA-BARREL DOMAIN-CONTAINING PROTEIN"/>
    <property type="match status" value="1"/>
</dbReference>
<evidence type="ECO:0000256" key="9">
    <source>
        <dbReference type="ARBA" id="ARBA00023237"/>
    </source>
</evidence>
<evidence type="ECO:0000256" key="2">
    <source>
        <dbReference type="ARBA" id="ARBA00022448"/>
    </source>
</evidence>
<proteinExistence type="inferred from homology"/>
<dbReference type="KEGG" id="ncb:C0V82_25525"/>
<name>A0A2K9NN53_9PROT</name>
<dbReference type="InterPro" id="IPR000531">
    <property type="entry name" value="Beta-barrel_TonB"/>
</dbReference>